<reference evidence="3" key="1">
    <citation type="journal article" date="2023" name="Commun. Biol.">
        <title>Genome analysis of Parmales, the sister group of diatoms, reveals the evolutionary specialization of diatoms from phago-mixotrophs to photoautotrophs.</title>
        <authorList>
            <person name="Ban H."/>
            <person name="Sato S."/>
            <person name="Yoshikawa S."/>
            <person name="Yamada K."/>
            <person name="Nakamura Y."/>
            <person name="Ichinomiya M."/>
            <person name="Sato N."/>
            <person name="Blanc-Mathieu R."/>
            <person name="Endo H."/>
            <person name="Kuwata A."/>
            <person name="Ogata H."/>
        </authorList>
    </citation>
    <scope>NUCLEOTIDE SEQUENCE [LARGE SCALE GENOMIC DNA]</scope>
</reference>
<evidence type="ECO:0000313" key="3">
    <source>
        <dbReference type="Proteomes" id="UP001165065"/>
    </source>
</evidence>
<dbReference type="Proteomes" id="UP001165065">
    <property type="component" value="Unassembled WGS sequence"/>
</dbReference>
<dbReference type="InterPro" id="IPR014756">
    <property type="entry name" value="Ig_E-set"/>
</dbReference>
<feature type="domain" description="Arrestin-like N-terminal" evidence="1">
    <location>
        <begin position="12"/>
        <end position="84"/>
    </location>
</feature>
<accession>A0A9W7L2N5</accession>
<dbReference type="PANTHER" id="PTHR11188:SF176">
    <property type="entry name" value="ARRESTIN DOMAIN-CONTAINING PROTEIN 1"/>
    <property type="match status" value="1"/>
</dbReference>
<dbReference type="PANTHER" id="PTHR11188">
    <property type="entry name" value="ARRESTIN DOMAIN CONTAINING PROTEIN"/>
    <property type="match status" value="1"/>
</dbReference>
<gene>
    <name evidence="2" type="ORF">TrCOL_g4594</name>
</gene>
<keyword evidence="3" id="KW-1185">Reference proteome</keyword>
<protein>
    <recommendedName>
        <fullName evidence="1">Arrestin-like N-terminal domain-containing protein</fullName>
    </recommendedName>
</protein>
<dbReference type="InterPro" id="IPR050357">
    <property type="entry name" value="Arrestin_domain-protein"/>
</dbReference>
<feature type="domain" description="Arrestin-like N-terminal" evidence="1">
    <location>
        <begin position="235"/>
        <end position="304"/>
    </location>
</feature>
<dbReference type="GO" id="GO:0015031">
    <property type="term" value="P:protein transport"/>
    <property type="evidence" value="ECO:0007669"/>
    <property type="project" value="TreeGrafter"/>
</dbReference>
<dbReference type="InterPro" id="IPR014752">
    <property type="entry name" value="Arrestin-like_C"/>
</dbReference>
<proteinExistence type="predicted"/>
<dbReference type="AlphaFoldDB" id="A0A9W7L2N5"/>
<dbReference type="SUPFAM" id="SSF81296">
    <property type="entry name" value="E set domains"/>
    <property type="match status" value="3"/>
</dbReference>
<evidence type="ECO:0000313" key="2">
    <source>
        <dbReference type="EMBL" id="GMI25967.1"/>
    </source>
</evidence>
<dbReference type="Gene3D" id="2.60.40.640">
    <property type="match status" value="3"/>
</dbReference>
<dbReference type="EMBL" id="BRYA01000621">
    <property type="protein sequence ID" value="GMI25967.1"/>
    <property type="molecule type" value="Genomic_DNA"/>
</dbReference>
<sequence length="616" mass="68016">MTSALSCVSEYSINLDRPDAVFWSGETITGTVTLKTKQPVTCRALRLKLECVSHVHDTSEDSESRSYYVATKSYLNYRQTLWGNFYSTCVINQAGANAIFSSTETCALGGGDMNIPLNTTTQPLGSFSVAVRVMDLIDWGKKEELLGEVLILPETHLLTNPGQPISFPLMRKGKKEKGEVTLSCTYEDGNVSTSGLAVLRMKCQQATGLRKAGWIGKNDVYVQAYIVPRDTPSSKALPEPNKNMTLPAGDIVHHFKFQVPWNHIPSSFESPLGDTCSVRYSLYSNIDVNWKLNPSTRTMITVLNSCLPSQESLVPVQRPPEPDQKVYACCCCILKGVTNMSAMLDRTSAAAEDTLYACAVMKNCTDYSPRARILLVRHELATMLQMGTTRTHTLTSDDDDCEQEWELFGYDMGPQSIHTYGTPQEPLPIKLPVVPPTYFPEQREPIKWRYTIKFIVEYPGQFVRNLEWEVPLTIGPAPPSVFMAIGAYQPITAPPQPIAMSVSPENIAPPMYAPQVNPDQVPLPFYGTPKARQTNFHSGKVGGEHDPKASKNEDLNNFGGAIPVFAPMYPTYAAMPTPLLFPLPSMPVINSSGLKSNNAIIHPVKDLTTSSESNKL</sequence>
<evidence type="ECO:0000259" key="1">
    <source>
        <dbReference type="Pfam" id="PF00339"/>
    </source>
</evidence>
<organism evidence="2 3">
    <name type="scientific">Triparma columacea</name>
    <dbReference type="NCBI Taxonomy" id="722753"/>
    <lineage>
        <taxon>Eukaryota</taxon>
        <taxon>Sar</taxon>
        <taxon>Stramenopiles</taxon>
        <taxon>Ochrophyta</taxon>
        <taxon>Bolidophyceae</taxon>
        <taxon>Parmales</taxon>
        <taxon>Triparmaceae</taxon>
        <taxon>Triparma</taxon>
    </lineage>
</organism>
<comment type="caution">
    <text evidence="2">The sequence shown here is derived from an EMBL/GenBank/DDBJ whole genome shotgun (WGS) entry which is preliminary data.</text>
</comment>
<dbReference type="Pfam" id="PF00339">
    <property type="entry name" value="Arrestin_N"/>
    <property type="match status" value="2"/>
</dbReference>
<name>A0A9W7L2N5_9STRA</name>
<dbReference type="OrthoDB" id="197157at2759"/>
<dbReference type="InterPro" id="IPR011021">
    <property type="entry name" value="Arrestin-like_N"/>
</dbReference>
<dbReference type="GO" id="GO:0005737">
    <property type="term" value="C:cytoplasm"/>
    <property type="evidence" value="ECO:0007669"/>
    <property type="project" value="TreeGrafter"/>
</dbReference>